<feature type="non-terminal residue" evidence="5">
    <location>
        <position position="77"/>
    </location>
</feature>
<dbReference type="Proteomes" id="UP000268535">
    <property type="component" value="Unassembled WGS sequence"/>
</dbReference>
<dbReference type="PANTHER" id="PTHR10270">
    <property type="entry name" value="SOX TRANSCRIPTION FACTOR"/>
    <property type="match status" value="1"/>
</dbReference>
<gene>
    <name evidence="5" type="ORF">CAUPRSCDRAFT_1961</name>
</gene>
<dbReference type="Pfam" id="PF00505">
    <property type="entry name" value="HMG_box"/>
    <property type="match status" value="1"/>
</dbReference>
<keyword evidence="3" id="KW-0539">Nucleus</keyword>
<dbReference type="AlphaFoldDB" id="A0A4P9WUY8"/>
<accession>A0A4P9WUY8</accession>
<dbReference type="InterPro" id="IPR050140">
    <property type="entry name" value="SRY-related_HMG-box_TF-like"/>
</dbReference>
<evidence type="ECO:0000256" key="1">
    <source>
        <dbReference type="ARBA" id="ARBA00023125"/>
    </source>
</evidence>
<dbReference type="PROSITE" id="PS50118">
    <property type="entry name" value="HMG_BOX_2"/>
    <property type="match status" value="1"/>
</dbReference>
<feature type="domain" description="HMG box" evidence="4">
    <location>
        <begin position="2"/>
        <end position="70"/>
    </location>
</feature>
<evidence type="ECO:0000313" key="5">
    <source>
        <dbReference type="EMBL" id="RKO97114.1"/>
    </source>
</evidence>
<feature type="non-terminal residue" evidence="5">
    <location>
        <position position="1"/>
    </location>
</feature>
<dbReference type="Gene3D" id="1.10.30.10">
    <property type="entry name" value="High mobility group box domain"/>
    <property type="match status" value="1"/>
</dbReference>
<keyword evidence="1 3" id="KW-0238">DNA-binding</keyword>
<dbReference type="InterPro" id="IPR009071">
    <property type="entry name" value="HMG_box_dom"/>
</dbReference>
<protein>
    <recommendedName>
        <fullName evidence="4">HMG box domain-containing protein</fullName>
    </recommendedName>
</protein>
<dbReference type="GO" id="GO:0001228">
    <property type="term" value="F:DNA-binding transcription activator activity, RNA polymerase II-specific"/>
    <property type="evidence" value="ECO:0007669"/>
    <property type="project" value="TreeGrafter"/>
</dbReference>
<dbReference type="SUPFAM" id="SSF47095">
    <property type="entry name" value="HMG-box"/>
    <property type="match status" value="1"/>
</dbReference>
<organism evidence="5 6">
    <name type="scientific">Caulochytrium protostelioides</name>
    <dbReference type="NCBI Taxonomy" id="1555241"/>
    <lineage>
        <taxon>Eukaryota</taxon>
        <taxon>Fungi</taxon>
        <taxon>Fungi incertae sedis</taxon>
        <taxon>Chytridiomycota</taxon>
        <taxon>Chytridiomycota incertae sedis</taxon>
        <taxon>Chytridiomycetes</taxon>
        <taxon>Caulochytriales</taxon>
        <taxon>Caulochytriaceae</taxon>
        <taxon>Caulochytrium</taxon>
    </lineage>
</organism>
<evidence type="ECO:0000259" key="4">
    <source>
        <dbReference type="PROSITE" id="PS50118"/>
    </source>
</evidence>
<dbReference type="PANTHER" id="PTHR10270:SF161">
    <property type="entry name" value="SEX-DETERMINING REGION Y PROTEIN"/>
    <property type="match status" value="1"/>
</dbReference>
<dbReference type="CDD" id="cd01389">
    <property type="entry name" value="HMG-box_ROX1-like"/>
    <property type="match status" value="1"/>
</dbReference>
<evidence type="ECO:0000256" key="2">
    <source>
        <dbReference type="ARBA" id="ARBA00023163"/>
    </source>
</evidence>
<sequence length="77" mass="9194">RIPRPANSFMLYRQILQPIILALNPGRDSKDASKIIAELWRSEDAVSKLFYKQLSEVNRRQHRIKYPSYKFLPRRHA</sequence>
<dbReference type="InterPro" id="IPR036910">
    <property type="entry name" value="HMG_box_dom_sf"/>
</dbReference>
<keyword evidence="2" id="KW-0804">Transcription</keyword>
<reference evidence="6" key="1">
    <citation type="journal article" date="2018" name="Nat. Microbiol.">
        <title>Leveraging single-cell genomics to expand the fungal tree of life.</title>
        <authorList>
            <person name="Ahrendt S.R."/>
            <person name="Quandt C.A."/>
            <person name="Ciobanu D."/>
            <person name="Clum A."/>
            <person name="Salamov A."/>
            <person name="Andreopoulos B."/>
            <person name="Cheng J.F."/>
            <person name="Woyke T."/>
            <person name="Pelin A."/>
            <person name="Henrissat B."/>
            <person name="Reynolds N.K."/>
            <person name="Benny G.L."/>
            <person name="Smith M.E."/>
            <person name="James T.Y."/>
            <person name="Grigoriev I.V."/>
        </authorList>
    </citation>
    <scope>NUCLEOTIDE SEQUENCE [LARGE SCALE GENOMIC DNA]</scope>
    <source>
        <strain evidence="6">ATCC 52028</strain>
    </source>
</reference>
<evidence type="ECO:0000256" key="3">
    <source>
        <dbReference type="PROSITE-ProRule" id="PRU00267"/>
    </source>
</evidence>
<dbReference type="SMART" id="SM00398">
    <property type="entry name" value="HMG"/>
    <property type="match status" value="1"/>
</dbReference>
<dbReference type="GO" id="GO:0005634">
    <property type="term" value="C:nucleus"/>
    <property type="evidence" value="ECO:0007669"/>
    <property type="project" value="UniProtKB-UniRule"/>
</dbReference>
<proteinExistence type="predicted"/>
<dbReference type="GO" id="GO:0000978">
    <property type="term" value="F:RNA polymerase II cis-regulatory region sequence-specific DNA binding"/>
    <property type="evidence" value="ECO:0007669"/>
    <property type="project" value="TreeGrafter"/>
</dbReference>
<feature type="DNA-binding region" description="HMG box" evidence="3">
    <location>
        <begin position="2"/>
        <end position="70"/>
    </location>
</feature>
<dbReference type="EMBL" id="ML009407">
    <property type="protein sequence ID" value="RKO97114.1"/>
    <property type="molecule type" value="Genomic_DNA"/>
</dbReference>
<name>A0A4P9WUY8_9FUNG</name>
<evidence type="ECO:0000313" key="6">
    <source>
        <dbReference type="Proteomes" id="UP000268535"/>
    </source>
</evidence>
<dbReference type="GO" id="GO:0030154">
    <property type="term" value="P:cell differentiation"/>
    <property type="evidence" value="ECO:0007669"/>
    <property type="project" value="TreeGrafter"/>
</dbReference>